<keyword evidence="2" id="KW-0472">Membrane</keyword>
<accession>A0A3S9UXA4</accession>
<name>A0A3S9UXA4_9BACL</name>
<dbReference type="EMBL" id="CP034346">
    <property type="protein sequence ID" value="AZS14948.1"/>
    <property type="molecule type" value="Genomic_DNA"/>
</dbReference>
<dbReference type="KEGG" id="plut:EI981_11090"/>
<feature type="coiled-coil region" evidence="1">
    <location>
        <begin position="40"/>
        <end position="67"/>
    </location>
</feature>
<evidence type="ECO:0000256" key="1">
    <source>
        <dbReference type="SAM" id="Coils"/>
    </source>
</evidence>
<dbReference type="Proteomes" id="UP000270678">
    <property type="component" value="Chromosome"/>
</dbReference>
<keyword evidence="4" id="KW-1185">Reference proteome</keyword>
<reference evidence="4" key="1">
    <citation type="submission" date="2018-12" db="EMBL/GenBank/DDBJ databases">
        <title>Complete genome sequence of Paenibacillus sp. MBLB1234.</title>
        <authorList>
            <person name="Nam Y.-D."/>
            <person name="Kang J."/>
            <person name="Chung W.-H."/>
            <person name="Park Y.S."/>
        </authorList>
    </citation>
    <scope>NUCLEOTIDE SEQUENCE [LARGE SCALE GENOMIC DNA]</scope>
    <source>
        <strain evidence="4">MBLB1234</strain>
    </source>
</reference>
<gene>
    <name evidence="3" type="ORF">EI981_11090</name>
</gene>
<proteinExistence type="predicted"/>
<evidence type="ECO:0000256" key="2">
    <source>
        <dbReference type="SAM" id="Phobius"/>
    </source>
</evidence>
<dbReference type="RefSeq" id="WP_126998086.1">
    <property type="nucleotide sequence ID" value="NZ_CP034346.1"/>
</dbReference>
<feature type="transmembrane region" description="Helical" evidence="2">
    <location>
        <begin position="6"/>
        <end position="29"/>
    </location>
</feature>
<dbReference type="OrthoDB" id="2991555at2"/>
<sequence>MHIIWPNLFISLIPILIFIIIIVFVTGVVRRMERRADERLKLDKENANLLQQQIQEINTRLTNIEKTLKQVD</sequence>
<protein>
    <submittedName>
        <fullName evidence="3">Uncharacterized protein</fullName>
    </submittedName>
</protein>
<keyword evidence="1" id="KW-0175">Coiled coil</keyword>
<evidence type="ECO:0000313" key="3">
    <source>
        <dbReference type="EMBL" id="AZS14948.1"/>
    </source>
</evidence>
<keyword evidence="2" id="KW-0812">Transmembrane</keyword>
<evidence type="ECO:0000313" key="4">
    <source>
        <dbReference type="Proteomes" id="UP000270678"/>
    </source>
</evidence>
<dbReference type="AlphaFoldDB" id="A0A3S9UXA4"/>
<keyword evidence="2" id="KW-1133">Transmembrane helix</keyword>
<organism evidence="3 4">
    <name type="scientific">Paenibacillus lutimineralis</name>
    <dbReference type="NCBI Taxonomy" id="2707005"/>
    <lineage>
        <taxon>Bacteria</taxon>
        <taxon>Bacillati</taxon>
        <taxon>Bacillota</taxon>
        <taxon>Bacilli</taxon>
        <taxon>Bacillales</taxon>
        <taxon>Paenibacillaceae</taxon>
        <taxon>Paenibacillus</taxon>
    </lineage>
</organism>